<dbReference type="EMBL" id="NBVN01000006">
    <property type="protein sequence ID" value="PUA31860.1"/>
    <property type="molecule type" value="Genomic_DNA"/>
</dbReference>
<protein>
    <recommendedName>
        <fullName evidence="1">HEPN domain-containing protein</fullName>
    </recommendedName>
</protein>
<dbReference type="Pfam" id="PF05168">
    <property type="entry name" value="HEPN"/>
    <property type="match status" value="1"/>
</dbReference>
<organism evidence="2 3">
    <name type="scientific">Zestosphaera tikiterensis</name>
    <dbReference type="NCBI Taxonomy" id="1973259"/>
    <lineage>
        <taxon>Archaea</taxon>
        <taxon>Thermoproteota</taxon>
        <taxon>Thermoprotei</taxon>
        <taxon>Desulfurococcales</taxon>
        <taxon>Desulfurococcaceae</taxon>
        <taxon>Zestosphaera</taxon>
    </lineage>
</organism>
<reference evidence="2" key="1">
    <citation type="submission" date="2017-04" db="EMBL/GenBank/DDBJ databases">
        <authorList>
            <person name="Afonso C.L."/>
            <person name="Miller P.J."/>
            <person name="Scott M.A."/>
            <person name="Spackman E."/>
            <person name="Goraichik I."/>
            <person name="Dimitrov K.M."/>
            <person name="Suarez D.L."/>
            <person name="Swayne D.E."/>
        </authorList>
    </citation>
    <scope>NUCLEOTIDE SEQUENCE</scope>
    <source>
        <strain evidence="2">NZ3</strain>
    </source>
</reference>
<dbReference type="SUPFAM" id="SSF81593">
    <property type="entry name" value="Nucleotidyltransferase substrate binding subunit/domain"/>
    <property type="match status" value="1"/>
</dbReference>
<dbReference type="InterPro" id="IPR007842">
    <property type="entry name" value="HEPN_dom"/>
</dbReference>
<proteinExistence type="predicted"/>
<evidence type="ECO:0000259" key="1">
    <source>
        <dbReference type="Pfam" id="PF05168"/>
    </source>
</evidence>
<dbReference type="AlphaFoldDB" id="A0A2R7Y2W0"/>
<comment type="caution">
    <text evidence="2">The sequence shown here is derived from an EMBL/GenBank/DDBJ whole genome shotgun (WGS) entry which is preliminary data.</text>
</comment>
<accession>A0A2R7Y2W0</accession>
<evidence type="ECO:0000313" key="2">
    <source>
        <dbReference type="EMBL" id="PUA31860.1"/>
    </source>
</evidence>
<dbReference type="Proteomes" id="UP000244093">
    <property type="component" value="Unassembled WGS sequence"/>
</dbReference>
<reference evidence="2" key="2">
    <citation type="journal article" date="2018" name="Syst. Appl. Microbiol.">
        <title>A new symbiotic nanoarchaeote (Candidatus Nanoclepta minutus) and its host (Zestosphaera tikiterensis gen. nov., sp. nov.) from a New Zealand hot spring.</title>
        <authorList>
            <person name="St John E."/>
            <person name="Liu Y."/>
            <person name="Podar M."/>
            <person name="Stott M.B."/>
            <person name="Meneghin J."/>
            <person name="Chen Z."/>
            <person name="Lagutin K."/>
            <person name="Mitchell K."/>
            <person name="Reysenbach A.L."/>
        </authorList>
    </citation>
    <scope>NUCLEOTIDE SEQUENCE [LARGE SCALE GENOMIC DNA]</scope>
    <source>
        <strain evidence="2">NZ3</strain>
    </source>
</reference>
<feature type="domain" description="HEPN" evidence="1">
    <location>
        <begin position="2"/>
        <end position="37"/>
    </location>
</feature>
<gene>
    <name evidence="2" type="ORF">B7O98_08530</name>
</gene>
<evidence type="ECO:0000313" key="3">
    <source>
        <dbReference type="Proteomes" id="UP000244093"/>
    </source>
</evidence>
<sequence>MARLEEAYITSRYLPIIYEDAEARDLMKFVKEVFKRVAEGA</sequence>
<name>A0A2R7Y2W0_9CREN</name>